<accession>A0A9P5ESU7</accession>
<name>A0A9P5ESU7_COLSI</name>
<evidence type="ECO:0000256" key="1">
    <source>
        <dbReference type="SAM" id="MobiDB-lite"/>
    </source>
</evidence>
<keyword evidence="2" id="KW-0472">Membrane</keyword>
<dbReference type="EMBL" id="QPMT01000020">
    <property type="protein sequence ID" value="KAF4858714.1"/>
    <property type="molecule type" value="Genomic_DNA"/>
</dbReference>
<dbReference type="GO" id="GO:0008168">
    <property type="term" value="F:methyltransferase activity"/>
    <property type="evidence" value="ECO:0007669"/>
    <property type="project" value="UniProtKB-KW"/>
</dbReference>
<dbReference type="Pfam" id="PF11374">
    <property type="entry name" value="DUF3176"/>
    <property type="match status" value="1"/>
</dbReference>
<evidence type="ECO:0000313" key="4">
    <source>
        <dbReference type="Proteomes" id="UP000711996"/>
    </source>
</evidence>
<keyword evidence="4" id="KW-1185">Reference proteome</keyword>
<feature type="transmembrane region" description="Helical" evidence="2">
    <location>
        <begin position="183"/>
        <end position="205"/>
    </location>
</feature>
<feature type="compositionally biased region" description="Polar residues" evidence="1">
    <location>
        <begin position="30"/>
        <end position="51"/>
    </location>
</feature>
<feature type="compositionally biased region" description="Polar residues" evidence="1">
    <location>
        <begin position="1"/>
        <end position="11"/>
    </location>
</feature>
<dbReference type="PANTHER" id="PTHR35394:SF5">
    <property type="entry name" value="DUF3176 DOMAIN-CONTAINING PROTEIN"/>
    <property type="match status" value="1"/>
</dbReference>
<feature type="transmembrane region" description="Helical" evidence="2">
    <location>
        <begin position="151"/>
        <end position="171"/>
    </location>
</feature>
<dbReference type="PANTHER" id="PTHR35394">
    <property type="entry name" value="DUF3176 DOMAIN-CONTAINING PROTEIN"/>
    <property type="match status" value="1"/>
</dbReference>
<feature type="compositionally biased region" description="Polar residues" evidence="1">
    <location>
        <begin position="84"/>
        <end position="114"/>
    </location>
</feature>
<evidence type="ECO:0000313" key="3">
    <source>
        <dbReference type="EMBL" id="KAF4858714.1"/>
    </source>
</evidence>
<comment type="caution">
    <text evidence="3">The sequence shown here is derived from an EMBL/GenBank/DDBJ whole genome shotgun (WGS) entry which is preliminary data.</text>
</comment>
<evidence type="ECO:0000256" key="2">
    <source>
        <dbReference type="SAM" id="Phobius"/>
    </source>
</evidence>
<dbReference type="CDD" id="cd02440">
    <property type="entry name" value="AdoMet_MTases"/>
    <property type="match status" value="1"/>
</dbReference>
<proteinExistence type="predicted"/>
<dbReference type="AlphaFoldDB" id="A0A9P5ESU7"/>
<gene>
    <name evidence="3" type="primary">tdiE-10</name>
    <name evidence="3" type="ORF">CGCSCA2_v007151</name>
</gene>
<dbReference type="Pfam" id="PF13489">
    <property type="entry name" value="Methyltransf_23"/>
    <property type="match status" value="1"/>
</dbReference>
<organism evidence="3 4">
    <name type="scientific">Colletotrichum siamense</name>
    <name type="common">Anthracnose fungus</name>
    <dbReference type="NCBI Taxonomy" id="690259"/>
    <lineage>
        <taxon>Eukaryota</taxon>
        <taxon>Fungi</taxon>
        <taxon>Dikarya</taxon>
        <taxon>Ascomycota</taxon>
        <taxon>Pezizomycotina</taxon>
        <taxon>Sordariomycetes</taxon>
        <taxon>Hypocreomycetidae</taxon>
        <taxon>Glomerellales</taxon>
        <taxon>Glomerellaceae</taxon>
        <taxon>Colletotrichum</taxon>
        <taxon>Colletotrichum gloeosporioides species complex</taxon>
    </lineage>
</organism>
<feature type="compositionally biased region" description="Basic and acidic residues" evidence="1">
    <location>
        <begin position="115"/>
        <end position="130"/>
    </location>
</feature>
<sequence length="910" mass="102228">MEEAQEPSTSSVRRKPLPGGAEIHYRDSNTDNYPPESQSITRHQQNTSTHDPSLALSADDLRFLLDNRDSLEQDRVVAKPSLTPVLTPSSATESISATSGLSNQSTETPTATTDARSKEETTDGNDDRISERIHYEPKSWGTTLLAWWQELLLCFASIALVVTLAGVLLHFDNQGLPQWPLGLTLNTVVALLSTLARAAFLIPVAESISQLKWLWYRKERSLNDFQDFDKASRGAWGAIQLVKTTKGWSPGIISMVLLVTSILTSTLTQSTVTYPTRLTLLSAKPGLSRAVKVPDRTPHAGDMWLHMNPLFDNGVYSGLHHSYGQEFPFEQPRCPTTECRWNDFSSLGLCVKTTNITDSFNVTYKEGRASGQGPLANPTQAHLKITQVPFDKPRKRSVYLVNKSNLTYFLGNQTANKIGAMEILFYYCVQRFKVSVENNIASRTIVSTSADREDDGYEYIDGTRFKVDALKIPEEPGAFFPLSPIMTVVLNVSLTASFNNTYYETWEREYGHIRGLASTRYFNVLNLVRNEDAALGEDLLGDAIRNITDNVARGVTATFFDSSTNITGDAYVTETYVFDTRVDNDASSIGDASTQDSLASLRSSILDYRRENGRTYHRLSDGNITHHLWTLTWDGELCNSPKKHGAKRVLDVGTGTGIWALDYADDHPEATVGFLMRIGIVKFFETLTQFQVLGVDLSPIQPGYVPPNCSFEVDDVEKEWTWSTPFDFIFIRAMIASFKSWPDMIAKAYDNLEPGGYLELHDNDLPLKCDDDTMTDEYKTLKWTNLLIEGATLMGRPMTVGRDFKKMLEDAGFVDVVEKKEKWPQTPWARDYKHKGLGEWCKESALQAIEAISMALFTRVLDWSVPETTVFCAEVRNELKRVDVHAYYEVYCVYGRKPERESTQAPDTEQ</sequence>
<dbReference type="Proteomes" id="UP000711996">
    <property type="component" value="Unassembled WGS sequence"/>
</dbReference>
<dbReference type="SUPFAM" id="SSF53335">
    <property type="entry name" value="S-adenosyl-L-methionine-dependent methyltransferases"/>
    <property type="match status" value="1"/>
</dbReference>
<feature type="region of interest" description="Disordered" evidence="1">
    <location>
        <begin position="82"/>
        <end position="130"/>
    </location>
</feature>
<reference evidence="3" key="1">
    <citation type="submission" date="2019-06" db="EMBL/GenBank/DDBJ databases">
        <authorList>
            <person name="Gan P."/>
            <person name="Shirasu K."/>
        </authorList>
    </citation>
    <scope>NUCLEOTIDE SEQUENCE [LARGE SCALE GENOMIC DNA]</scope>
    <source>
        <strain evidence="3">CAD2</strain>
    </source>
</reference>
<dbReference type="InterPro" id="IPR021514">
    <property type="entry name" value="DUF3176"/>
</dbReference>
<dbReference type="GO" id="GO:0032259">
    <property type="term" value="P:methylation"/>
    <property type="evidence" value="ECO:0007669"/>
    <property type="project" value="UniProtKB-KW"/>
</dbReference>
<keyword evidence="2" id="KW-0812">Transmembrane</keyword>
<keyword evidence="3" id="KW-0489">Methyltransferase</keyword>
<protein>
    <submittedName>
        <fullName evidence="3">Methyltransferase tdiE</fullName>
    </submittedName>
</protein>
<keyword evidence="3" id="KW-0808">Transferase</keyword>
<dbReference type="OrthoDB" id="5376804at2759"/>
<feature type="region of interest" description="Disordered" evidence="1">
    <location>
        <begin position="1"/>
        <end position="53"/>
    </location>
</feature>
<dbReference type="InterPro" id="IPR029063">
    <property type="entry name" value="SAM-dependent_MTases_sf"/>
</dbReference>
<keyword evidence="2" id="KW-1133">Transmembrane helix</keyword>
<dbReference type="Gene3D" id="3.40.50.150">
    <property type="entry name" value="Vaccinia Virus protein VP39"/>
    <property type="match status" value="1"/>
</dbReference>